<keyword evidence="5 12" id="KW-0812">Transmembrane</keyword>
<keyword evidence="14" id="KW-1185">Reference proteome</keyword>
<comment type="subcellular location">
    <subcellularLocation>
        <location evidence="1">Membrane</location>
        <topology evidence="1">Single-pass type II membrane protein</topology>
    </subcellularLocation>
</comment>
<evidence type="ECO:0000256" key="7">
    <source>
        <dbReference type="ARBA" id="ARBA00022989"/>
    </source>
</evidence>
<proteinExistence type="inferred from homology"/>
<keyword evidence="8 12" id="KW-0472">Membrane</keyword>
<evidence type="ECO:0000313" key="14">
    <source>
        <dbReference type="Proteomes" id="UP001497497"/>
    </source>
</evidence>
<name>A0AAV2I9K3_LYMST</name>
<keyword evidence="9" id="KW-0325">Glycoprotein</keyword>
<gene>
    <name evidence="13" type="ORF">GSLYS_00017008001</name>
</gene>
<protein>
    <recommendedName>
        <fullName evidence="15">Beta-1,3-galactosyl-O-glycosyl-glycoprotein beta-1,6-N-acetylglucosaminyltransferase</fullName>
    </recommendedName>
</protein>
<evidence type="ECO:0000256" key="9">
    <source>
        <dbReference type="ARBA" id="ARBA00023180"/>
    </source>
</evidence>
<evidence type="ECO:0000256" key="2">
    <source>
        <dbReference type="ARBA" id="ARBA00004922"/>
    </source>
</evidence>
<feature type="transmembrane region" description="Helical" evidence="12">
    <location>
        <begin position="42"/>
        <end position="60"/>
    </location>
</feature>
<reference evidence="13 14" key="1">
    <citation type="submission" date="2024-04" db="EMBL/GenBank/DDBJ databases">
        <authorList>
            <consortium name="Genoscope - CEA"/>
            <person name="William W."/>
        </authorList>
    </citation>
    <scope>NUCLEOTIDE SEQUENCE [LARGE SCALE GENOMIC DNA]</scope>
</reference>
<dbReference type="Pfam" id="PF02485">
    <property type="entry name" value="Branch"/>
    <property type="match status" value="1"/>
</dbReference>
<keyword evidence="3" id="KW-0328">Glycosyltransferase</keyword>
<dbReference type="PANTHER" id="PTHR19297">
    <property type="entry name" value="GLYCOSYLTRANSFERASE 14 FAMILY MEMBER"/>
    <property type="match status" value="1"/>
</dbReference>
<accession>A0AAV2I9K3</accession>
<organism evidence="13 14">
    <name type="scientific">Lymnaea stagnalis</name>
    <name type="common">Great pond snail</name>
    <name type="synonym">Helix stagnalis</name>
    <dbReference type="NCBI Taxonomy" id="6523"/>
    <lineage>
        <taxon>Eukaryota</taxon>
        <taxon>Metazoa</taxon>
        <taxon>Spiralia</taxon>
        <taxon>Lophotrochozoa</taxon>
        <taxon>Mollusca</taxon>
        <taxon>Gastropoda</taxon>
        <taxon>Heterobranchia</taxon>
        <taxon>Euthyneura</taxon>
        <taxon>Panpulmonata</taxon>
        <taxon>Hygrophila</taxon>
        <taxon>Lymnaeoidea</taxon>
        <taxon>Lymnaeidae</taxon>
        <taxon>Lymnaea</taxon>
    </lineage>
</organism>
<evidence type="ECO:0008006" key="15">
    <source>
        <dbReference type="Google" id="ProtNLM"/>
    </source>
</evidence>
<comment type="similarity">
    <text evidence="10">Belongs to the glycosyltransferase 14 family.</text>
</comment>
<evidence type="ECO:0000256" key="6">
    <source>
        <dbReference type="ARBA" id="ARBA00022968"/>
    </source>
</evidence>
<evidence type="ECO:0000313" key="13">
    <source>
        <dbReference type="EMBL" id="CAL1543474.1"/>
    </source>
</evidence>
<evidence type="ECO:0000256" key="5">
    <source>
        <dbReference type="ARBA" id="ARBA00022692"/>
    </source>
</evidence>
<keyword evidence="4" id="KW-0808">Transferase</keyword>
<feature type="compositionally biased region" description="Low complexity" evidence="11">
    <location>
        <begin position="150"/>
        <end position="161"/>
    </location>
</feature>
<dbReference type="EMBL" id="CAXITT010000550">
    <property type="protein sequence ID" value="CAL1543474.1"/>
    <property type="molecule type" value="Genomic_DNA"/>
</dbReference>
<dbReference type="GO" id="GO:0008375">
    <property type="term" value="F:acetylglucosaminyltransferase activity"/>
    <property type="evidence" value="ECO:0007669"/>
    <property type="project" value="TreeGrafter"/>
</dbReference>
<evidence type="ECO:0000256" key="11">
    <source>
        <dbReference type="SAM" id="MobiDB-lite"/>
    </source>
</evidence>
<evidence type="ECO:0000256" key="10">
    <source>
        <dbReference type="ARBA" id="ARBA00038150"/>
    </source>
</evidence>
<evidence type="ECO:0000256" key="4">
    <source>
        <dbReference type="ARBA" id="ARBA00022679"/>
    </source>
</evidence>
<evidence type="ECO:0000256" key="12">
    <source>
        <dbReference type="SAM" id="Phobius"/>
    </source>
</evidence>
<comment type="caution">
    <text evidence="13">The sequence shown here is derived from an EMBL/GenBank/DDBJ whole genome shotgun (WGS) entry which is preliminary data.</text>
</comment>
<sequence>MCQDKWIEIQVHFYVGSDMKFVEERTKERKSTLALLCRRHRLLAGCFISVTALLLAGFTLKPPTYTPTASPDFRELLQNLEMENSDLLRKEGIDMAHVIPAMRVLTNISRTLGLTYSQSQPNPLLLNILSKLDRIRTNETTDQSGSFKPSADSDSENNADSQLNSCQASLEELAAMYKVPGVSCEEVILGDQSAMAAALNATKTMKRELLPNEYYLSLTQNCDGFKTSRGYVTCPLTQEESEFPIAYSIVTYKDIEMVERLLRVIYRPQNFYCIHVDKKSEKDFLRTMRSISGCFDNVFLTSDLVDVKWGEFSVLEPEIICMKLLWSHKKWKYFINLTGQEFPLKTNFELVKILKAYNGANDLEGTVKRANNYRWNNSPPPRGLRPVKGSVHITVNRDFVDYILHNDTAQELLAWVRGTGVPDETFFATLNHNPQLGIRGSYKGDPETESSDSMVKPFLTRFKNWGSDPFKFHCAGQHVRGICILSTGDLPQLGQAKHLFANKFYLHEDKVVIGCLEEKLFNNTRDEYSGTLQFNTTYYSNLGFVKDQVT</sequence>
<evidence type="ECO:0000256" key="8">
    <source>
        <dbReference type="ARBA" id="ARBA00023136"/>
    </source>
</evidence>
<dbReference type="PANTHER" id="PTHR19297:SF191">
    <property type="entry name" value="PROTEIN XYLOSYLTRANSFERASE"/>
    <property type="match status" value="1"/>
</dbReference>
<evidence type="ECO:0000256" key="1">
    <source>
        <dbReference type="ARBA" id="ARBA00004606"/>
    </source>
</evidence>
<dbReference type="GO" id="GO:0016020">
    <property type="term" value="C:membrane"/>
    <property type="evidence" value="ECO:0007669"/>
    <property type="project" value="UniProtKB-SubCell"/>
</dbReference>
<dbReference type="InterPro" id="IPR003406">
    <property type="entry name" value="Glyco_trans_14"/>
</dbReference>
<evidence type="ECO:0000256" key="3">
    <source>
        <dbReference type="ARBA" id="ARBA00022676"/>
    </source>
</evidence>
<dbReference type="Proteomes" id="UP001497497">
    <property type="component" value="Unassembled WGS sequence"/>
</dbReference>
<feature type="region of interest" description="Disordered" evidence="11">
    <location>
        <begin position="139"/>
        <end position="163"/>
    </location>
</feature>
<keyword evidence="7 12" id="KW-1133">Transmembrane helix</keyword>
<dbReference type="AlphaFoldDB" id="A0AAV2I9K3"/>
<comment type="pathway">
    <text evidence="2">Protein modification; protein glycosylation.</text>
</comment>
<keyword evidence="6" id="KW-0735">Signal-anchor</keyword>